<evidence type="ECO:0000256" key="1">
    <source>
        <dbReference type="SAM" id="MobiDB-lite"/>
    </source>
</evidence>
<feature type="compositionally biased region" description="Pro residues" evidence="1">
    <location>
        <begin position="140"/>
        <end position="166"/>
    </location>
</feature>
<evidence type="ECO:0000313" key="2">
    <source>
        <dbReference type="EMBL" id="MFC5816620.1"/>
    </source>
</evidence>
<keyword evidence="3" id="KW-1185">Reference proteome</keyword>
<feature type="region of interest" description="Disordered" evidence="1">
    <location>
        <begin position="87"/>
        <end position="205"/>
    </location>
</feature>
<feature type="compositionally biased region" description="Pro residues" evidence="1">
    <location>
        <begin position="363"/>
        <end position="376"/>
    </location>
</feature>
<dbReference type="RefSeq" id="WP_219549715.1">
    <property type="nucleotide sequence ID" value="NZ_JAHKRN010000050.1"/>
</dbReference>
<feature type="compositionally biased region" description="Pro residues" evidence="1">
    <location>
        <begin position="123"/>
        <end position="133"/>
    </location>
</feature>
<feature type="compositionally biased region" description="Pro residues" evidence="1">
    <location>
        <begin position="93"/>
        <end position="113"/>
    </location>
</feature>
<name>A0ABW1BTS1_9ACTN</name>
<accession>A0ABW1BTS1</accession>
<dbReference type="EMBL" id="JBHSNW010000007">
    <property type="protein sequence ID" value="MFC5816620.1"/>
    <property type="molecule type" value="Genomic_DNA"/>
</dbReference>
<feature type="compositionally biased region" description="Basic and acidic residues" evidence="1">
    <location>
        <begin position="9"/>
        <end position="27"/>
    </location>
</feature>
<sequence>MAFLSRLFKRGDPLAEREEARRQGMRDARRHPLTTFTDPESRPPFVAEVRARAREQIADAGRRLAARRGELLDQSLAAREAILLELSRTDLLPQPPPNGHPGPPADPYPPGSRPSPDFAGPYGNPPDSRPSPEPAGRYGDPPPDPPGPYGDPPPDPPGPYGDPPDPYSAGPYGDSGARAAGPYGGSGARAAGSYGDRGGRPAAPYEEDAFISIAEARWRRGEARRRDAVRESQESVQRAGARIGQYAQEWENALVEHDHEVEAVHARAEQIIAAYRSGVMETHPRREEIPPLWQGEVIAMEPTGETRLGISGRDELGRILHEVEARVADWHTKVLPHELPSALRLPPLEPPHRTQSPNLKQTTPPPPHLLRKPPTP</sequence>
<feature type="region of interest" description="Disordered" evidence="1">
    <location>
        <begin position="1"/>
        <end position="45"/>
    </location>
</feature>
<feature type="region of interest" description="Disordered" evidence="1">
    <location>
        <begin position="339"/>
        <end position="376"/>
    </location>
</feature>
<reference evidence="3" key="1">
    <citation type="journal article" date="2019" name="Int. J. Syst. Evol. Microbiol.">
        <title>The Global Catalogue of Microorganisms (GCM) 10K type strain sequencing project: providing services to taxonomists for standard genome sequencing and annotation.</title>
        <authorList>
            <consortium name="The Broad Institute Genomics Platform"/>
            <consortium name="The Broad Institute Genome Sequencing Center for Infectious Disease"/>
            <person name="Wu L."/>
            <person name="Ma J."/>
        </authorList>
    </citation>
    <scope>NUCLEOTIDE SEQUENCE [LARGE SCALE GENOMIC DNA]</scope>
    <source>
        <strain evidence="3">CGMCC 4.7106</strain>
    </source>
</reference>
<proteinExistence type="predicted"/>
<evidence type="ECO:0000313" key="3">
    <source>
        <dbReference type="Proteomes" id="UP001596096"/>
    </source>
</evidence>
<organism evidence="2 3">
    <name type="scientific">Nonomuraea harbinensis</name>
    <dbReference type="NCBI Taxonomy" id="1286938"/>
    <lineage>
        <taxon>Bacteria</taxon>
        <taxon>Bacillati</taxon>
        <taxon>Actinomycetota</taxon>
        <taxon>Actinomycetes</taxon>
        <taxon>Streptosporangiales</taxon>
        <taxon>Streptosporangiaceae</taxon>
        <taxon>Nonomuraea</taxon>
    </lineage>
</organism>
<feature type="compositionally biased region" description="Low complexity" evidence="1">
    <location>
        <begin position="167"/>
        <end position="181"/>
    </location>
</feature>
<protein>
    <submittedName>
        <fullName evidence="2">Uncharacterized protein</fullName>
    </submittedName>
</protein>
<comment type="caution">
    <text evidence="2">The sequence shown here is derived from an EMBL/GenBank/DDBJ whole genome shotgun (WGS) entry which is preliminary data.</text>
</comment>
<dbReference type="Proteomes" id="UP001596096">
    <property type="component" value="Unassembled WGS sequence"/>
</dbReference>
<gene>
    <name evidence="2" type="ORF">ACFPUY_16105</name>
</gene>